<dbReference type="AlphaFoldDB" id="A0AA36E800"/>
<feature type="compositionally biased region" description="Basic and acidic residues" evidence="1">
    <location>
        <begin position="33"/>
        <end position="65"/>
    </location>
</feature>
<dbReference type="EMBL" id="OX465081">
    <property type="protein sequence ID" value="CAI9285868.1"/>
    <property type="molecule type" value="Genomic_DNA"/>
</dbReference>
<organism evidence="2 3">
    <name type="scientific">Lactuca saligna</name>
    <name type="common">Willowleaf lettuce</name>
    <dbReference type="NCBI Taxonomy" id="75948"/>
    <lineage>
        <taxon>Eukaryota</taxon>
        <taxon>Viridiplantae</taxon>
        <taxon>Streptophyta</taxon>
        <taxon>Embryophyta</taxon>
        <taxon>Tracheophyta</taxon>
        <taxon>Spermatophyta</taxon>
        <taxon>Magnoliopsida</taxon>
        <taxon>eudicotyledons</taxon>
        <taxon>Gunneridae</taxon>
        <taxon>Pentapetalae</taxon>
        <taxon>asterids</taxon>
        <taxon>campanulids</taxon>
        <taxon>Asterales</taxon>
        <taxon>Asteraceae</taxon>
        <taxon>Cichorioideae</taxon>
        <taxon>Cichorieae</taxon>
        <taxon>Lactucinae</taxon>
        <taxon>Lactuca</taxon>
    </lineage>
</organism>
<sequence length="125" mass="14661">MLIVLVHQYLSEKHKPIFAILNQLKGVLGSDTIPKHGGDNENKEETHKEEPKQKKKIDEHQEQKPKVAQKGNEVFGSKVKEKNFIDDDYEELPEGGKLVRKKRDKELDHLLILQREFEEKRLKLK</sequence>
<feature type="region of interest" description="Disordered" evidence="1">
    <location>
        <begin position="29"/>
        <end position="73"/>
    </location>
</feature>
<evidence type="ECO:0000313" key="2">
    <source>
        <dbReference type="EMBL" id="CAI9285868.1"/>
    </source>
</evidence>
<gene>
    <name evidence="2" type="ORF">LSALG_LOCUS25322</name>
</gene>
<evidence type="ECO:0000256" key="1">
    <source>
        <dbReference type="SAM" id="MobiDB-lite"/>
    </source>
</evidence>
<dbReference type="Proteomes" id="UP001177003">
    <property type="component" value="Chromosome 5"/>
</dbReference>
<name>A0AA36E800_LACSI</name>
<accession>A0AA36E800</accession>
<evidence type="ECO:0000313" key="3">
    <source>
        <dbReference type="Proteomes" id="UP001177003"/>
    </source>
</evidence>
<protein>
    <submittedName>
        <fullName evidence="2">Uncharacterized protein</fullName>
    </submittedName>
</protein>
<reference evidence="2" key="1">
    <citation type="submission" date="2023-04" db="EMBL/GenBank/DDBJ databases">
        <authorList>
            <person name="Vijverberg K."/>
            <person name="Xiong W."/>
            <person name="Schranz E."/>
        </authorList>
    </citation>
    <scope>NUCLEOTIDE SEQUENCE</scope>
</reference>
<keyword evidence="3" id="KW-1185">Reference proteome</keyword>
<proteinExistence type="predicted"/>